<evidence type="ECO:0000256" key="3">
    <source>
        <dbReference type="ARBA" id="ARBA00022553"/>
    </source>
</evidence>
<dbReference type="InterPro" id="IPR003661">
    <property type="entry name" value="HisK_dim/P_dom"/>
</dbReference>
<dbReference type="SMART" id="SM00388">
    <property type="entry name" value="HisKA"/>
    <property type="match status" value="1"/>
</dbReference>
<keyword evidence="6" id="KW-1185">Reference proteome</keyword>
<dbReference type="PROSITE" id="PS50109">
    <property type="entry name" value="HIS_KIN"/>
    <property type="match status" value="1"/>
</dbReference>
<evidence type="ECO:0000256" key="2">
    <source>
        <dbReference type="ARBA" id="ARBA00012438"/>
    </source>
</evidence>
<dbReference type="Gene3D" id="3.30.565.10">
    <property type="entry name" value="Histidine kinase-like ATPase, C-terminal domain"/>
    <property type="match status" value="1"/>
</dbReference>
<evidence type="ECO:0000256" key="1">
    <source>
        <dbReference type="ARBA" id="ARBA00000085"/>
    </source>
</evidence>
<dbReference type="SMART" id="SM00387">
    <property type="entry name" value="HATPase_c"/>
    <property type="match status" value="1"/>
</dbReference>
<feature type="domain" description="Histidine kinase" evidence="4">
    <location>
        <begin position="98"/>
        <end position="318"/>
    </location>
</feature>
<keyword evidence="5" id="KW-0418">Kinase</keyword>
<dbReference type="InterPro" id="IPR003594">
    <property type="entry name" value="HATPase_dom"/>
</dbReference>
<gene>
    <name evidence="5" type="ordered locus">MXAN_0928</name>
</gene>
<dbReference type="KEGG" id="mxa:MXAN_0928"/>
<dbReference type="CDD" id="cd00082">
    <property type="entry name" value="HisKA"/>
    <property type="match status" value="1"/>
</dbReference>
<evidence type="ECO:0000313" key="5">
    <source>
        <dbReference type="EMBL" id="ABF87786.1"/>
    </source>
</evidence>
<accession>Q1DDT4</accession>
<dbReference type="EC" id="2.7.13.3" evidence="2"/>
<dbReference type="SUPFAM" id="SSF47384">
    <property type="entry name" value="Homodimeric domain of signal transducing histidine kinase"/>
    <property type="match status" value="1"/>
</dbReference>
<organism evidence="5 6">
    <name type="scientific">Myxococcus xanthus (strain DK1622)</name>
    <dbReference type="NCBI Taxonomy" id="246197"/>
    <lineage>
        <taxon>Bacteria</taxon>
        <taxon>Pseudomonadati</taxon>
        <taxon>Myxococcota</taxon>
        <taxon>Myxococcia</taxon>
        <taxon>Myxococcales</taxon>
        <taxon>Cystobacterineae</taxon>
        <taxon>Myxococcaceae</taxon>
        <taxon>Myxococcus</taxon>
    </lineage>
</organism>
<dbReference type="InterPro" id="IPR036097">
    <property type="entry name" value="HisK_dim/P_sf"/>
</dbReference>
<keyword evidence="3" id="KW-0597">Phosphoprotein</keyword>
<name>Q1DDT4_MYXXD</name>
<proteinExistence type="predicted"/>
<dbReference type="PANTHER" id="PTHR43065">
    <property type="entry name" value="SENSOR HISTIDINE KINASE"/>
    <property type="match status" value="1"/>
</dbReference>
<dbReference type="EMBL" id="CP000113">
    <property type="protein sequence ID" value="ABF87786.1"/>
    <property type="molecule type" value="Genomic_DNA"/>
</dbReference>
<dbReference type="HOGENOM" id="CLU_000445_89_1_7"/>
<reference evidence="5 6" key="1">
    <citation type="journal article" date="2006" name="Proc. Natl. Acad. Sci. U.S.A.">
        <title>Evolution of sensory complexity recorded in a myxobacterial genome.</title>
        <authorList>
            <person name="Goldman B.S."/>
            <person name="Nierman W.C."/>
            <person name="Kaiser D."/>
            <person name="Slater S.C."/>
            <person name="Durkin A.S."/>
            <person name="Eisen J.A."/>
            <person name="Ronning C.M."/>
            <person name="Barbazuk W.B."/>
            <person name="Blanchard M."/>
            <person name="Field C."/>
            <person name="Halling C."/>
            <person name="Hinkle G."/>
            <person name="Iartchuk O."/>
            <person name="Kim H.S."/>
            <person name="Mackenzie C."/>
            <person name="Madupu R."/>
            <person name="Miller N."/>
            <person name="Shvartsbeyn A."/>
            <person name="Sullivan S.A."/>
            <person name="Vaudin M."/>
            <person name="Wiegand R."/>
            <person name="Kaplan H.B."/>
        </authorList>
    </citation>
    <scope>NUCLEOTIDE SEQUENCE [LARGE SCALE GENOMIC DNA]</scope>
    <source>
        <strain evidence="6">DK1622</strain>
    </source>
</reference>
<dbReference type="Gene3D" id="1.10.287.130">
    <property type="match status" value="1"/>
</dbReference>
<evidence type="ECO:0000259" key="4">
    <source>
        <dbReference type="PROSITE" id="PS50109"/>
    </source>
</evidence>
<protein>
    <recommendedName>
        <fullName evidence="2">histidine kinase</fullName>
        <ecNumber evidence="2">2.7.13.3</ecNumber>
    </recommendedName>
</protein>
<dbReference type="SUPFAM" id="SSF55874">
    <property type="entry name" value="ATPase domain of HSP90 chaperone/DNA topoisomerase II/histidine kinase"/>
    <property type="match status" value="1"/>
</dbReference>
<dbReference type="InterPro" id="IPR004358">
    <property type="entry name" value="Sig_transdc_His_kin-like_C"/>
</dbReference>
<dbReference type="PANTHER" id="PTHR43065:SF42">
    <property type="entry name" value="TWO-COMPONENT SENSOR PPRA"/>
    <property type="match status" value="1"/>
</dbReference>
<dbReference type="Proteomes" id="UP000002402">
    <property type="component" value="Chromosome"/>
</dbReference>
<dbReference type="InterPro" id="IPR005467">
    <property type="entry name" value="His_kinase_dom"/>
</dbReference>
<evidence type="ECO:0000313" key="6">
    <source>
        <dbReference type="Proteomes" id="UP000002402"/>
    </source>
</evidence>
<sequence>MMTLRARVMLMSAVAQRRGTLRRAFDTLQGPTVNGVRLRAPRSSTREAALLEETVRERTAALEAANVKLSRSLEQLRATQAQLLFADRLIALGRIAAGVGHEINNPLAFILSNLEYIHQELQQKEHLSEQDRQEVLEALAETRDGAERIRLIVRDLQTLSRAEDVGTGPSDLGSVVRTAAKMAMHELRHRARLVVECEGLPPVQGNGARLGQVFLNLLLNAAQSIVPGEVEKNEVHIVACESKAGRVAVEVRDTGCGISPEHRERIFDPFFTTKPLGVGTGLGLAVCHGIVTSLGGTLTVESAPVRGSIFRVTLPVAGAFAQAPRASQQADAVA</sequence>
<dbReference type="Pfam" id="PF02518">
    <property type="entry name" value="HATPase_c"/>
    <property type="match status" value="1"/>
</dbReference>
<dbReference type="EnsemblBacteria" id="ABF87786">
    <property type="protein sequence ID" value="ABF87786"/>
    <property type="gene ID" value="MXAN_0928"/>
</dbReference>
<dbReference type="AlphaFoldDB" id="Q1DDT4"/>
<keyword evidence="5" id="KW-0808">Transferase</keyword>
<dbReference type="Pfam" id="PF00512">
    <property type="entry name" value="HisKA"/>
    <property type="match status" value="1"/>
</dbReference>
<comment type="catalytic activity">
    <reaction evidence="1">
        <text>ATP + protein L-histidine = ADP + protein N-phospho-L-histidine.</text>
        <dbReference type="EC" id="2.7.13.3"/>
    </reaction>
</comment>
<dbReference type="PRINTS" id="PR00344">
    <property type="entry name" value="BCTRLSENSOR"/>
</dbReference>
<dbReference type="STRING" id="246197.MXAN_0928"/>
<dbReference type="eggNOG" id="COG4191">
    <property type="taxonomic scope" value="Bacteria"/>
</dbReference>
<dbReference type="InterPro" id="IPR036890">
    <property type="entry name" value="HATPase_C_sf"/>
</dbReference>
<dbReference type="GO" id="GO:0000155">
    <property type="term" value="F:phosphorelay sensor kinase activity"/>
    <property type="evidence" value="ECO:0007669"/>
    <property type="project" value="InterPro"/>
</dbReference>